<protein>
    <submittedName>
        <fullName evidence="2">Uncharacterized protein</fullName>
    </submittedName>
</protein>
<evidence type="ECO:0000313" key="2">
    <source>
        <dbReference type="EMBL" id="RYJ15358.1"/>
    </source>
</evidence>
<accession>A0A482TJG2</accession>
<name>A0A482TJG2_9EURY</name>
<evidence type="ECO:0000256" key="1">
    <source>
        <dbReference type="SAM" id="Phobius"/>
    </source>
</evidence>
<sequence>MQKLSDHHVSNKFEEQSGYDAEMAMMKTVRIIGSSMIGIAVLVVVLNEVFALDTIANSSGAFSGVIDSLKTTGGAALGLLVIGLLVLGANRIMSFFGGGGF</sequence>
<proteinExistence type="predicted"/>
<reference evidence="2 3" key="1">
    <citation type="submission" date="2018-12" db="EMBL/GenBank/DDBJ databases">
        <title>Genome analysis provides insights into bioremediation potentialities of Halogeometricum borinquense strain N11.</title>
        <authorList>
            <person name="Najjari A."/>
            <person name="Youssef N."/>
            <person name="Fhoula I."/>
            <person name="Ben Dhia O."/>
            <person name="Mahjoubi M."/>
            <person name="Ouzari H.I."/>
            <person name="Cherif A."/>
        </authorList>
    </citation>
    <scope>NUCLEOTIDE SEQUENCE [LARGE SCALE GENOMIC DNA]</scope>
    <source>
        <strain evidence="2 3">N11</strain>
    </source>
</reference>
<keyword evidence="1" id="KW-0812">Transmembrane</keyword>
<keyword evidence="1" id="KW-1133">Transmembrane helix</keyword>
<comment type="caution">
    <text evidence="2">The sequence shown here is derived from an EMBL/GenBank/DDBJ whole genome shotgun (WGS) entry which is preliminary data.</text>
</comment>
<evidence type="ECO:0000313" key="3">
    <source>
        <dbReference type="Proteomes" id="UP000294028"/>
    </source>
</evidence>
<dbReference type="EMBL" id="RZHH01000002">
    <property type="protein sequence ID" value="RYJ15358.1"/>
    <property type="molecule type" value="Genomic_DNA"/>
</dbReference>
<dbReference type="AlphaFoldDB" id="A0A482TJG2"/>
<organism evidence="2 3">
    <name type="scientific">Halogeometricum borinquense</name>
    <dbReference type="NCBI Taxonomy" id="60847"/>
    <lineage>
        <taxon>Archaea</taxon>
        <taxon>Methanobacteriati</taxon>
        <taxon>Methanobacteriota</taxon>
        <taxon>Stenosarchaea group</taxon>
        <taxon>Halobacteria</taxon>
        <taxon>Halobacteriales</taxon>
        <taxon>Haloferacaceae</taxon>
        <taxon>Halogeometricum</taxon>
    </lineage>
</organism>
<feature type="transmembrane region" description="Helical" evidence="1">
    <location>
        <begin position="72"/>
        <end position="89"/>
    </location>
</feature>
<keyword evidence="1" id="KW-0472">Membrane</keyword>
<dbReference type="Proteomes" id="UP000294028">
    <property type="component" value="Unassembled WGS sequence"/>
</dbReference>
<feature type="transmembrane region" description="Helical" evidence="1">
    <location>
        <begin position="31"/>
        <end position="52"/>
    </location>
</feature>
<gene>
    <name evidence="2" type="ORF">ELS19_06160</name>
</gene>